<reference evidence="1" key="1">
    <citation type="submission" date="2021-06" db="EMBL/GenBank/DDBJ databases">
        <authorList>
            <person name="Kallberg Y."/>
            <person name="Tangrot J."/>
            <person name="Rosling A."/>
        </authorList>
    </citation>
    <scope>NUCLEOTIDE SEQUENCE</scope>
    <source>
        <strain evidence="1">AU212A</strain>
    </source>
</reference>
<name>A0ACA9JUC9_9GLOM</name>
<accession>A0ACA9JUC9</accession>
<dbReference type="EMBL" id="CAJVPM010000116">
    <property type="protein sequence ID" value="CAG8436201.1"/>
    <property type="molecule type" value="Genomic_DNA"/>
</dbReference>
<protein>
    <submittedName>
        <fullName evidence="1">11647_t:CDS:1</fullName>
    </submittedName>
</protein>
<gene>
    <name evidence="1" type="ORF">SCALOS_LOCUS258</name>
</gene>
<organism evidence="1 2">
    <name type="scientific">Scutellospora calospora</name>
    <dbReference type="NCBI Taxonomy" id="85575"/>
    <lineage>
        <taxon>Eukaryota</taxon>
        <taxon>Fungi</taxon>
        <taxon>Fungi incertae sedis</taxon>
        <taxon>Mucoromycota</taxon>
        <taxon>Glomeromycotina</taxon>
        <taxon>Glomeromycetes</taxon>
        <taxon>Diversisporales</taxon>
        <taxon>Gigasporaceae</taxon>
        <taxon>Scutellospora</taxon>
    </lineage>
</organism>
<keyword evidence="2" id="KW-1185">Reference proteome</keyword>
<sequence>MYSASNNHDSFTAINCWNASTSDIEWEDPDKTYVCLDSDFSLMTNSTKASSTISDDNYNDIHELSFNYDYNTFQKAQEAACFFENNDNTDFDDEYDKITSSDTDYLFADSIESSNIQEDDYIIQDISCKKLGQCVVLDIYNGEVKRCPNYERPRHLLRPLHQLVGTWEINSSVIDKNNPRALPLSEIMTKNNNQNDTDESVPSMMAIKTAM</sequence>
<dbReference type="Proteomes" id="UP000789860">
    <property type="component" value="Unassembled WGS sequence"/>
</dbReference>
<comment type="caution">
    <text evidence="1">The sequence shown here is derived from an EMBL/GenBank/DDBJ whole genome shotgun (WGS) entry which is preliminary data.</text>
</comment>
<evidence type="ECO:0000313" key="2">
    <source>
        <dbReference type="Proteomes" id="UP000789860"/>
    </source>
</evidence>
<evidence type="ECO:0000313" key="1">
    <source>
        <dbReference type="EMBL" id="CAG8436201.1"/>
    </source>
</evidence>
<proteinExistence type="predicted"/>